<keyword evidence="5" id="KW-0677">Repeat</keyword>
<feature type="disulfide bond" evidence="11">
    <location>
        <begin position="1001"/>
        <end position="1010"/>
    </location>
</feature>
<feature type="domain" description="Laminin G" evidence="13">
    <location>
        <begin position="2482"/>
        <end position="2668"/>
    </location>
</feature>
<dbReference type="PANTHER" id="PTHR10574:SF445">
    <property type="entry name" value="LAMININ SUBUNIT ALPHA 3"/>
    <property type="match status" value="1"/>
</dbReference>
<evidence type="ECO:0000259" key="15">
    <source>
        <dbReference type="PROSITE" id="PS51115"/>
    </source>
</evidence>
<dbReference type="InterPro" id="IPR002049">
    <property type="entry name" value="LE_dom"/>
</dbReference>
<dbReference type="GO" id="GO:0009888">
    <property type="term" value="P:tissue development"/>
    <property type="evidence" value="ECO:0007669"/>
    <property type="project" value="TreeGrafter"/>
</dbReference>
<dbReference type="Pfam" id="PF00053">
    <property type="entry name" value="EGF_laminin"/>
    <property type="match status" value="12"/>
</dbReference>
<evidence type="ECO:0000256" key="9">
    <source>
        <dbReference type="ARBA" id="ARBA00023292"/>
    </source>
</evidence>
<dbReference type="InterPro" id="IPR000034">
    <property type="entry name" value="Laminin_IV"/>
</dbReference>
<sequence>MHPPKPHRLKMPLNRLATPTTIMSRPRFAAFNLRLFLPCLALTLLCQTSAIYTKDLMHHRLKHHADDLLSTQHVSRLRSANGTNYQDFEMNASSSSAMWSGAKISTFTRLEQEAEEHSKQEQFLSSQNHYHHHRHHHQRHQETNQHAPSQPTTSRKTKSGLLIESNLDLDAEHTGEAAAASSIDAFGGEMDLLQTSSTAPRHHERKRNRQNQRKQRNGRLHGGNGGGSGGPGSSGVTSNNGQRQKLQRNALRLLNRDSDSQTAPNVGGLFPQLFNVATRASITVNATCGQSGREEYCKLVDAYPHKKWATQCGICNAHSSDVTKHRPIESVISHNNMHDQWWQSPTLQYGRHYEYVTITMDLKQIYQIFYVMLTSANSPRPASWILEKSLDGVNFQPWQYFGRSDADCRQRYDLPGQNGKYLFKNDTEVICTTQFSKALPMENADLHVSLLKNRPGAMEQTQDIMDFITARYIRFRLQGMHSTANLDNSVYWQLDANSLEKRSFYSLKQIRVSARLNCHGHAEKTRELAEKPKGQMEFSNLESTLQCECVHNTCGPDCSQCCPLYQDKPFRNGTTREANECEICQCNSHAESCFYDPFLRRGICQDCQNNTTGNECEQCLPGFYRPVGSLSTDACLPCECSTKGSQGLCQAEGGQCICNEGFQGRYCEECAQGYYGEDCRKCECDSRGTVADTECSGLCMCKYNVEGETCARCRDGFYDLSGDNVDGCSPCWCSGLQATCSSAKLSTLAFETLNDWKVTDITLSQMAIPTLDTDTNSLSYSMFDLSDVEAIYWLAPQGYLGNRLTSYGSRLSIHVNWVTIRGDTSGKPTAGPHVILLGKNGMKIAYGDEEFTRGSSAVINITLEENQWYHVPAQVQDIKTRMRRTDYHGTEVTRSHFMSVLTSLEAILIRAAFHTDQVETNLERVIMFSGGTELGGVATTRVEQCACPPGYTGLSCESCDFGYIRTYENSSDHHQVGRCKPCPCNGHSNSCDLQSGNCGNCMHNTYGERCERCKRGFYGNPLQGTANDCRPCACPLLVASNNFSPSCQLKTYSIMDINPVYGVVENAEYICTQCPPGYTGDHCEMCDDGYYGNPTEIGNSCRPCDCDGGPCDVFTGKCIICEGNTEGWHCERCKMGFWGDPSVGCEPCACFEEGSDSAVCDSTDGQCLCKPRYAGQKCDECDEGYALLDQQCIPCGCDEFGSIDAHSCDPENGQCYCKPGVQGLKCNECSEGYFGLKEESNGCTECQCSPVGSIGNTCDKRSGQCMCLPNVTGRRCDKCKAGHWNLTQNVGCHDCRCDPSGSRSHECNPWTGQCDCKIGVGGQRCNECTDGFFGFSTDGCQRCAPCPGEGQVCDPINGRCVCPPFSRGLGCSQCVSGTWGWQPRLGCRECECDRVGSIGQYCHTITGQCQCREGYTGRRCDSCAVGYFGYPECRRCNCDVDGSFVRSDGLIACDANGQCPCKSLVVGLKCDTCMQSTFGLSALNPEGCTRCYCFGRATECEQTDWSWGHVRMSESRNLTVNYIRPSHVTNREFEYTVVVQMSDSKSYREDAEIQNMYGLNLIPRSTGNVTIGSYTHLYYPLYFQLPPHFYGDRINSYGGNLYFTLLTEGGSTPLDRKTLSRYPLVQLHAHTKMILDFYEYETFEYSRNETYRVPLHESYWKFHKSGQAVDRSTMMAALQNIRHIFIRGSCFADFTEVILQNVHMDSAIYVHGSTNMIAKGVEKCKCPKRYDGLSCQDPGQGFYRWRNITETETIYIEELIGRAAPCNCNGRSNECDRETGECLNCRENSGGRHCEQCAEGFYGDPNSAYGCQACPCPETSRNFAKGCSVWQGEVNCVCRPGYMGKLCDQCRPGYYGNPLSSLGGVCKPCKCNPYGIRQEGCDSLTGQCYCQAGVTGLKCDKCLAERHHLEEKGCRLCDNCTLLLLDYVELIGHKLRRGVHNMDLTGIPPPYVKVEEYEQQFELQNRHYTDFNEARKLLVNYDNNALLKLDSHAENQKFQNRKALATAEKRTFAMAVLVQDASQLYLDLDSIKSGILENIATLDNYGRGAHHLSLPSALQQARFYLDSITQHRDSLNEIRSAATCAWHYFYKFGNASDLAYDQKGKIEMFWRDLNHSNYRISDMRLHADRTVEMQNEIEDVLEHIRNLKSYTLEDYQQIRDQKKLVEETLKEILIPQTDVLVELNVAKLEELSGKVDTITRQSTLLNSTLDNNEAVHREVRKHWLPKAQKHAARLLERSNEYARQFQPTRQGARIAMLASSAHKNISDAIEAAHLASREARERVYAAHHKLYPRMGLSVIDRARLSLHNSNLLKKQAMNKIQDTEVLEKRLKFHENKVESIKSHIMEAGIKTNNISTIIPSMQHTTSRKNAIESMDMASKTSDEMKSLTYKTQEVHDDIRKLREKFAILEPDWEIKLGMAEENISLTKTNVRLANISLTYVEEQAIKEQTEFDIWNNSMSKQLQELRDQITKAKHAAEGIRISLQSVGPKCLRSYLPASYGLTTSNSIKISFALANRNGNSPLLYIQGSDDRYIALDLFKRHVRLLWNLGGTTEIITHPLEIQTRDPQYDDAWYHVEVNRTLNIGSLLVRRMNNYGSLVPQTPVTGSTDVEFTRFFQTAEDRIYLGGYPKVLRTKDLQLSPGLNVVVHNVEVDNRPLGLWNFASSEGKCGGAMIGAQESSSSSVARHFNGLGYAEVKKSRPRPYRKNLFALQMTFKTLDENALLFLAVDDKNNRSVSVTLSRGRIMFRIDYGDESKLEINTTNKYNTGKWVKIEAAREFVPKRGTENGILRVNTDRPITGSPTVPIKSNMLPDLSKAVYYLGGVPPGFTSATSKAPGADNPFLGCMMDVQVNGETYDPLEGSTHYGVESSCKEMITKAGFRGQGYIELPAQSLRKRANAGFVFRTLQNDCLLMLSAYPPEVEEDYDAKDIKGNYSISLVDGHLQVWVNSGRSMVKLKSNVSLNDGEFHVVNLLKNGRKLELMVDDELQESKNLMGTPTMVSMPRDAGGLYIGGAPSYDEFTPLAPTFNKLEGAIRDVVFNNRTVNFNQALSFVNVQIGRNGPAMGSVNGLSDILMKTEPMIGKSFTAAPEGCKRVGSYSYEPNAFKFGDEPYSYAQLQTPMRYYWQKNFQISFDFRSFYPNGLIFMAPGMKDKQKHYLALVLKDGHLLLIVRGRRREELPLHAKLNDGEWHHVTLMCTDRKVTMSVEIGKTDQKTSAQMKIPKKISASNVMFVGGLPENPPKMPSELLMRIEPFKGCLRKFAIANNTQDLAKPGKHLHVGQCFPHVERGSYFPGDAYAVYKRNFHVGKYLELEMEFRTSELSGILLSISEPTGFPALSLELFNGNIIFSCDLGDGNPFRVESLLPTKYALCDNKWHNISALYDYEQIALRIDQMPATIAVAQQRTVGKVQTKSPLYIGGIPDVASSGSLLSRENFKGCIRNVSIRNERRDWVDMDALHNVLLSECLVTGNLES</sequence>
<feature type="domain" description="Laminin EGF-like" evidence="14">
    <location>
        <begin position="638"/>
        <end position="681"/>
    </location>
</feature>
<evidence type="ECO:0000259" key="13">
    <source>
        <dbReference type="PROSITE" id="PS50025"/>
    </source>
</evidence>
<feature type="domain" description="Laminin EGF-like" evidence="14">
    <location>
        <begin position="1246"/>
        <end position="1294"/>
    </location>
</feature>
<feature type="domain" description="Laminin G" evidence="13">
    <location>
        <begin position="2874"/>
        <end position="3091"/>
    </location>
</feature>
<feature type="disulfide bond" evidence="11">
    <location>
        <begin position="701"/>
        <end position="710"/>
    </location>
</feature>
<evidence type="ECO:0000256" key="10">
    <source>
        <dbReference type="PROSITE-ProRule" id="PRU00122"/>
    </source>
</evidence>
<feature type="domain" description="Laminin EGF-like" evidence="14">
    <location>
        <begin position="1195"/>
        <end position="1245"/>
    </location>
</feature>
<keyword evidence="17" id="KW-1185">Reference proteome</keyword>
<dbReference type="InterPro" id="IPR001791">
    <property type="entry name" value="Laminin_G"/>
</dbReference>
<dbReference type="Gene3D" id="2.60.120.260">
    <property type="entry name" value="Galactose-binding domain-like"/>
    <property type="match status" value="1"/>
</dbReference>
<feature type="region of interest" description="Disordered" evidence="12">
    <location>
        <begin position="195"/>
        <end position="243"/>
    </location>
</feature>
<dbReference type="RefSeq" id="XP_019894038.2">
    <property type="nucleotide sequence ID" value="XM_020038479.2"/>
</dbReference>
<feature type="disulfide bond" evidence="11">
    <location>
        <begin position="1390"/>
        <end position="1402"/>
    </location>
</feature>
<feature type="disulfide bond" evidence="11">
    <location>
        <begin position="1148"/>
        <end position="1160"/>
    </location>
</feature>
<dbReference type="Pfam" id="PF00054">
    <property type="entry name" value="Laminin_G_1"/>
    <property type="match status" value="1"/>
</dbReference>
<feature type="domain" description="Laminin EGF-like" evidence="14">
    <location>
        <begin position="682"/>
        <end position="730"/>
    </location>
</feature>
<dbReference type="PROSITE" id="PS50025">
    <property type="entry name" value="LAM_G_DOMAIN"/>
    <property type="match status" value="5"/>
</dbReference>
<feature type="domain" description="Laminin G" evidence="13">
    <location>
        <begin position="3103"/>
        <end position="3281"/>
    </location>
</feature>
<dbReference type="SMART" id="SM00136">
    <property type="entry name" value="LamNT"/>
    <property type="match status" value="1"/>
</dbReference>
<feature type="domain" description="Laminin IV type A" evidence="15">
    <location>
        <begin position="751"/>
        <end position="944"/>
    </location>
</feature>
<evidence type="ECO:0000256" key="2">
    <source>
        <dbReference type="ARBA" id="ARBA00022525"/>
    </source>
</evidence>
<dbReference type="SMART" id="SM00181">
    <property type="entry name" value="EGF"/>
    <property type="match status" value="12"/>
</dbReference>
<feature type="disulfide bond" evidence="11">
    <location>
        <begin position="1121"/>
        <end position="1130"/>
    </location>
</feature>
<dbReference type="KEGG" id="mde:101892460"/>
<accession>A0A9J7DHQ5</accession>
<dbReference type="SUPFAM" id="SSF57196">
    <property type="entry name" value="EGF/Laminin"/>
    <property type="match status" value="12"/>
</dbReference>
<feature type="domain" description="Laminin EGF-like" evidence="14">
    <location>
        <begin position="1148"/>
        <end position="1194"/>
    </location>
</feature>
<dbReference type="CDD" id="cd00110">
    <property type="entry name" value="LamG"/>
    <property type="match status" value="5"/>
</dbReference>
<protein>
    <submittedName>
        <fullName evidence="18">Laminin subunit alpha-1</fullName>
    </submittedName>
</protein>
<dbReference type="PROSITE" id="PS01248">
    <property type="entry name" value="EGF_LAM_1"/>
    <property type="match status" value="7"/>
</dbReference>
<dbReference type="SUPFAM" id="SSF49899">
    <property type="entry name" value="Concanavalin A-like lectins/glucanases"/>
    <property type="match status" value="5"/>
</dbReference>
<feature type="disulfide bond" evidence="11">
    <location>
        <begin position="1316"/>
        <end position="1325"/>
    </location>
</feature>
<evidence type="ECO:0000256" key="4">
    <source>
        <dbReference type="ARBA" id="ARBA00022729"/>
    </source>
</evidence>
<feature type="disulfide bond" evidence="11">
    <location>
        <begin position="1797"/>
        <end position="1811"/>
    </location>
</feature>
<evidence type="ECO:0000256" key="12">
    <source>
        <dbReference type="SAM" id="MobiDB-lite"/>
    </source>
</evidence>
<dbReference type="SMART" id="SM00180">
    <property type="entry name" value="EGF_Lam"/>
    <property type="match status" value="17"/>
</dbReference>
<feature type="compositionally biased region" description="Basic and acidic residues" evidence="12">
    <location>
        <begin position="110"/>
        <end position="120"/>
    </location>
</feature>
<feature type="disulfide bond" evidence="11">
    <location>
        <begin position="1169"/>
        <end position="1178"/>
    </location>
</feature>
<dbReference type="GO" id="GO:0048731">
    <property type="term" value="P:system development"/>
    <property type="evidence" value="ECO:0007669"/>
    <property type="project" value="UniProtKB-ARBA"/>
</dbReference>
<feature type="disulfide bond" evidence="11">
    <location>
        <begin position="1871"/>
        <end position="1888"/>
    </location>
</feature>
<keyword evidence="4" id="KW-0732">Signal</keyword>
<keyword evidence="3" id="KW-0272">Extracellular matrix</keyword>
<evidence type="ECO:0000313" key="17">
    <source>
        <dbReference type="Proteomes" id="UP001652621"/>
    </source>
</evidence>
<dbReference type="GO" id="GO:0005604">
    <property type="term" value="C:basement membrane"/>
    <property type="evidence" value="ECO:0007669"/>
    <property type="project" value="UniProtKB-SubCell"/>
</dbReference>
<feature type="domain" description="Laminin EGF-like" evidence="14">
    <location>
        <begin position="1436"/>
        <end position="1490"/>
    </location>
</feature>
<feature type="domain" description="Laminin G" evidence="13">
    <location>
        <begin position="3286"/>
        <end position="3464"/>
    </location>
</feature>
<dbReference type="InterPro" id="IPR050440">
    <property type="entry name" value="Laminin/Netrin_ECM"/>
</dbReference>
<feature type="disulfide bond" evidence="11">
    <location>
        <begin position="1246"/>
        <end position="1258"/>
    </location>
</feature>
<feature type="disulfide bond" evidence="11">
    <location>
        <begin position="658"/>
        <end position="667"/>
    </location>
</feature>
<feature type="disulfide bond" evidence="11">
    <location>
        <begin position="1295"/>
        <end position="1307"/>
    </location>
</feature>
<feature type="compositionally biased region" description="Basic residues" evidence="12">
    <location>
        <begin position="129"/>
        <end position="139"/>
    </location>
</feature>
<dbReference type="PROSITE" id="PS51115">
    <property type="entry name" value="LAMININ_IVA"/>
    <property type="match status" value="2"/>
</dbReference>
<feature type="disulfide bond" evidence="11">
    <location>
        <begin position="1392"/>
        <end position="1409"/>
    </location>
</feature>
<evidence type="ECO:0000256" key="3">
    <source>
        <dbReference type="ARBA" id="ARBA00022530"/>
    </source>
</evidence>
<dbReference type="PROSITE" id="PS00022">
    <property type="entry name" value="EGF_1"/>
    <property type="match status" value="1"/>
</dbReference>
<evidence type="ECO:0000256" key="1">
    <source>
        <dbReference type="ARBA" id="ARBA00004302"/>
    </source>
</evidence>
<feature type="disulfide bond" evidence="11">
    <location>
        <begin position="1297"/>
        <end position="1314"/>
    </location>
</feature>
<keyword evidence="2" id="KW-0964">Secreted</keyword>
<feature type="domain" description="Laminin EGF-like" evidence="14">
    <location>
        <begin position="1390"/>
        <end position="1435"/>
    </location>
</feature>
<dbReference type="GO" id="GO:0009887">
    <property type="term" value="P:animal organ morphogenesis"/>
    <property type="evidence" value="ECO:0007669"/>
    <property type="project" value="TreeGrafter"/>
</dbReference>
<feature type="disulfide bond" evidence="10">
    <location>
        <begin position="3437"/>
        <end position="3464"/>
    </location>
</feature>
<dbReference type="Gene3D" id="2.10.25.10">
    <property type="entry name" value="Laminin"/>
    <property type="match status" value="14"/>
</dbReference>
<feature type="domain" description="Laminin EGF-like" evidence="14">
    <location>
        <begin position="1104"/>
        <end position="1147"/>
    </location>
</feature>
<dbReference type="InterPro" id="IPR000742">
    <property type="entry name" value="EGF"/>
</dbReference>
<dbReference type="PROSITE" id="PS51117">
    <property type="entry name" value="LAMININ_NTER"/>
    <property type="match status" value="1"/>
</dbReference>
<evidence type="ECO:0000256" key="8">
    <source>
        <dbReference type="ARBA" id="ARBA00023180"/>
    </source>
</evidence>
<evidence type="ECO:0000256" key="7">
    <source>
        <dbReference type="ARBA" id="ARBA00023157"/>
    </source>
</evidence>
<evidence type="ECO:0000256" key="5">
    <source>
        <dbReference type="ARBA" id="ARBA00022737"/>
    </source>
</evidence>
<feature type="disulfide bond" evidence="11">
    <location>
        <begin position="1461"/>
        <end position="1470"/>
    </location>
</feature>
<dbReference type="InterPro" id="IPR013320">
    <property type="entry name" value="ConA-like_dom_sf"/>
</dbReference>
<gene>
    <name evidence="18" type="primary">LOC101892460</name>
</gene>
<dbReference type="SMART" id="SM00282">
    <property type="entry name" value="LamG"/>
    <property type="match status" value="5"/>
</dbReference>
<feature type="compositionally biased region" description="Basic residues" evidence="12">
    <location>
        <begin position="200"/>
        <end position="219"/>
    </location>
</feature>
<feature type="disulfide bond" evidence="11">
    <location>
        <begin position="1229"/>
        <end position="1243"/>
    </location>
</feature>
<dbReference type="OrthoDB" id="8545473at2759"/>
<evidence type="ECO:0000313" key="18">
    <source>
        <dbReference type="RefSeq" id="XP_019894038.2"/>
    </source>
</evidence>
<feature type="domain" description="Laminin N-terminal" evidence="16">
    <location>
        <begin position="265"/>
        <end position="515"/>
    </location>
</feature>
<dbReference type="Pfam" id="PF00052">
    <property type="entry name" value="Laminin_B"/>
    <property type="match status" value="2"/>
</dbReference>
<dbReference type="Gene3D" id="2.170.300.10">
    <property type="entry name" value="Tie2 ligand-binding domain superfamily"/>
    <property type="match status" value="1"/>
</dbReference>
<dbReference type="CDD" id="cd00055">
    <property type="entry name" value="EGF_Lam"/>
    <property type="match status" value="17"/>
</dbReference>
<dbReference type="Proteomes" id="UP001652621">
    <property type="component" value="Unplaced"/>
</dbReference>
<dbReference type="SMART" id="SM00281">
    <property type="entry name" value="LamB"/>
    <property type="match status" value="2"/>
</dbReference>
<feature type="domain" description="Laminin EGF-like" evidence="14">
    <location>
        <begin position="1295"/>
        <end position="1342"/>
    </location>
</feature>
<dbReference type="Pfam" id="PF24973">
    <property type="entry name" value="EGF_LMN_ATRN"/>
    <property type="match status" value="4"/>
</dbReference>
<dbReference type="Pfam" id="PF02210">
    <property type="entry name" value="Laminin_G_2"/>
    <property type="match status" value="4"/>
</dbReference>
<dbReference type="PRINTS" id="PR00011">
    <property type="entry name" value="EGFLAMININ"/>
</dbReference>
<evidence type="ECO:0000256" key="11">
    <source>
        <dbReference type="PROSITE-ProRule" id="PRU00460"/>
    </source>
</evidence>
<proteinExistence type="predicted"/>
<dbReference type="InterPro" id="IPR056863">
    <property type="entry name" value="LMN_ATRN_NET-like_EGF"/>
</dbReference>
<feature type="disulfide bond" evidence="11">
    <location>
        <begin position="1411"/>
        <end position="1420"/>
    </location>
</feature>
<evidence type="ECO:0000256" key="6">
    <source>
        <dbReference type="ARBA" id="ARBA00022869"/>
    </source>
</evidence>
<feature type="domain" description="Laminin G" evidence="13">
    <location>
        <begin position="2682"/>
        <end position="2870"/>
    </location>
</feature>
<feature type="disulfide bond" evidence="11">
    <location>
        <begin position="1869"/>
        <end position="1881"/>
    </location>
</feature>
<keyword evidence="8" id="KW-0325">Glycoprotein</keyword>
<dbReference type="InterPro" id="IPR008211">
    <property type="entry name" value="Laminin_N"/>
</dbReference>
<keyword evidence="7 11" id="KW-1015">Disulfide bond</keyword>
<organism evidence="17 18">
    <name type="scientific">Musca domestica</name>
    <name type="common">House fly</name>
    <dbReference type="NCBI Taxonomy" id="7370"/>
    <lineage>
        <taxon>Eukaryota</taxon>
        <taxon>Metazoa</taxon>
        <taxon>Ecdysozoa</taxon>
        <taxon>Arthropoda</taxon>
        <taxon>Hexapoda</taxon>
        <taxon>Insecta</taxon>
        <taxon>Pterygota</taxon>
        <taxon>Neoptera</taxon>
        <taxon>Endopterygota</taxon>
        <taxon>Diptera</taxon>
        <taxon>Brachycera</taxon>
        <taxon>Muscomorpha</taxon>
        <taxon>Muscoidea</taxon>
        <taxon>Muscidae</taxon>
        <taxon>Musca</taxon>
    </lineage>
</organism>
<feature type="domain" description="Laminin EGF-like" evidence="14">
    <location>
        <begin position="982"/>
        <end position="1031"/>
    </location>
</feature>
<comment type="subcellular location">
    <subcellularLocation>
        <location evidence="1">Secreted</location>
        <location evidence="1">Extracellular space</location>
        <location evidence="1">Extracellular matrix</location>
        <location evidence="1">Basement membrane</location>
    </subcellularLocation>
</comment>
<feature type="disulfide bond" evidence="11">
    <location>
        <begin position="1890"/>
        <end position="1899"/>
    </location>
</feature>
<name>A0A9J7DHQ5_MUSDO</name>
<feature type="domain" description="Laminin EGF-like" evidence="14">
    <location>
        <begin position="1869"/>
        <end position="1916"/>
    </location>
</feature>
<feature type="domain" description="Laminin IV type A" evidence="15">
    <location>
        <begin position="1531"/>
        <end position="1723"/>
    </location>
</feature>
<feature type="disulfide bond" evidence="11">
    <location>
        <begin position="1217"/>
        <end position="1226"/>
    </location>
</feature>
<comment type="caution">
    <text evidence="11">Lacks conserved residue(s) required for the propagation of feature annotation.</text>
</comment>
<keyword evidence="9 11" id="KW-0424">Laminin EGF-like domain</keyword>
<dbReference type="VEuPathDB" id="VectorBase:MDOMA2_013976"/>
<feature type="region of interest" description="Disordered" evidence="12">
    <location>
        <begin position="110"/>
        <end position="158"/>
    </location>
</feature>
<evidence type="ECO:0000259" key="14">
    <source>
        <dbReference type="PROSITE" id="PS50027"/>
    </source>
</evidence>
<dbReference type="GO" id="GO:0007155">
    <property type="term" value="P:cell adhesion"/>
    <property type="evidence" value="ECO:0007669"/>
    <property type="project" value="UniProtKB-KW"/>
</dbReference>
<dbReference type="PANTHER" id="PTHR10574">
    <property type="entry name" value="NETRIN/LAMININ-RELATED"/>
    <property type="match status" value="1"/>
</dbReference>
<feature type="disulfide bond" evidence="11">
    <location>
        <begin position="1267"/>
        <end position="1276"/>
    </location>
</feature>
<dbReference type="Pfam" id="PF00055">
    <property type="entry name" value="Laminin_N"/>
    <property type="match status" value="1"/>
</dbReference>
<feature type="compositionally biased region" description="Gly residues" evidence="12">
    <location>
        <begin position="220"/>
        <end position="233"/>
    </location>
</feature>
<keyword evidence="6" id="KW-0084">Basement membrane</keyword>
<dbReference type="Gene3D" id="2.60.120.200">
    <property type="match status" value="5"/>
</dbReference>
<feature type="disulfide bond" evidence="11">
    <location>
        <begin position="1248"/>
        <end position="1265"/>
    </location>
</feature>
<feature type="disulfide bond" evidence="11">
    <location>
        <begin position="1150"/>
        <end position="1167"/>
    </location>
</feature>
<evidence type="ECO:0000259" key="16">
    <source>
        <dbReference type="PROSITE" id="PS51117"/>
    </source>
</evidence>
<dbReference type="GeneID" id="101892460"/>
<feature type="disulfide bond" evidence="11">
    <location>
        <begin position="1785"/>
        <end position="1794"/>
    </location>
</feature>
<feature type="domain" description="Laminin EGF-like" evidence="14">
    <location>
        <begin position="1766"/>
        <end position="1813"/>
    </location>
</feature>
<dbReference type="PROSITE" id="PS50027">
    <property type="entry name" value="EGF_LAM_2"/>
    <property type="match status" value="12"/>
</dbReference>
<reference evidence="18" key="1">
    <citation type="submission" date="2025-08" db="UniProtKB">
        <authorList>
            <consortium name="RefSeq"/>
        </authorList>
    </citation>
    <scope>IDENTIFICATION</scope>
    <source>
        <strain evidence="18">Aabys</strain>
        <tissue evidence="18">Whole body</tissue>
    </source>
</reference>